<dbReference type="Proteomes" id="UP000233551">
    <property type="component" value="Unassembled WGS sequence"/>
</dbReference>
<evidence type="ECO:0000313" key="3">
    <source>
        <dbReference type="Proteomes" id="UP000233551"/>
    </source>
</evidence>
<protein>
    <submittedName>
        <fullName evidence="2">Uncharacterized protein</fullName>
    </submittedName>
</protein>
<sequence>MDFLYSLGAIARGRSPQQASRFLPRYFFTTYLGSSSPGLATIVEEKEIMDCNNLVEVTHVEGAVTPCSMDMAGDLLKSLATMSLGDGPSETHMDSGASSYMVTSKARDISSGLQTEAGPQSNPPPTSPSRVAQSTTKIGANQSCSPEARSDGLSIDLAQLIN</sequence>
<reference evidence="2 3" key="1">
    <citation type="submission" date="2017-11" db="EMBL/GenBank/DDBJ databases">
        <title>De-novo sequencing of pomegranate (Punica granatum L.) genome.</title>
        <authorList>
            <person name="Akparov Z."/>
            <person name="Amiraslanov A."/>
            <person name="Hajiyeva S."/>
            <person name="Abbasov M."/>
            <person name="Kaur K."/>
            <person name="Hamwieh A."/>
            <person name="Solovyev V."/>
            <person name="Salamov A."/>
            <person name="Braich B."/>
            <person name="Kosarev P."/>
            <person name="Mahmoud A."/>
            <person name="Hajiyev E."/>
            <person name="Babayeva S."/>
            <person name="Izzatullayeva V."/>
            <person name="Mammadov A."/>
            <person name="Mammadov A."/>
            <person name="Sharifova S."/>
            <person name="Ojaghi J."/>
            <person name="Eynullazada K."/>
            <person name="Bayramov B."/>
            <person name="Abdulazimova A."/>
            <person name="Shahmuradov I."/>
        </authorList>
    </citation>
    <scope>NUCLEOTIDE SEQUENCE [LARGE SCALE GENOMIC DNA]</scope>
    <source>
        <strain evidence="3">cv. AG2017</strain>
        <tissue evidence="2">Leaf</tissue>
    </source>
</reference>
<feature type="compositionally biased region" description="Polar residues" evidence="1">
    <location>
        <begin position="111"/>
        <end position="120"/>
    </location>
</feature>
<evidence type="ECO:0000256" key="1">
    <source>
        <dbReference type="SAM" id="MobiDB-lite"/>
    </source>
</evidence>
<evidence type="ECO:0000313" key="2">
    <source>
        <dbReference type="EMBL" id="PKI48447.1"/>
    </source>
</evidence>
<dbReference type="EMBL" id="PGOL01002386">
    <property type="protein sequence ID" value="PKI48447.1"/>
    <property type="molecule type" value="Genomic_DNA"/>
</dbReference>
<feature type="compositionally biased region" description="Polar residues" evidence="1">
    <location>
        <begin position="128"/>
        <end position="145"/>
    </location>
</feature>
<dbReference type="AlphaFoldDB" id="A0A2I0IWR8"/>
<gene>
    <name evidence="2" type="ORF">CRG98_031152</name>
</gene>
<name>A0A2I0IWR8_PUNGR</name>
<organism evidence="2 3">
    <name type="scientific">Punica granatum</name>
    <name type="common">Pomegranate</name>
    <dbReference type="NCBI Taxonomy" id="22663"/>
    <lineage>
        <taxon>Eukaryota</taxon>
        <taxon>Viridiplantae</taxon>
        <taxon>Streptophyta</taxon>
        <taxon>Embryophyta</taxon>
        <taxon>Tracheophyta</taxon>
        <taxon>Spermatophyta</taxon>
        <taxon>Magnoliopsida</taxon>
        <taxon>eudicotyledons</taxon>
        <taxon>Gunneridae</taxon>
        <taxon>Pentapetalae</taxon>
        <taxon>rosids</taxon>
        <taxon>malvids</taxon>
        <taxon>Myrtales</taxon>
        <taxon>Lythraceae</taxon>
        <taxon>Punica</taxon>
    </lineage>
</organism>
<accession>A0A2I0IWR8</accession>
<proteinExistence type="predicted"/>
<keyword evidence="3" id="KW-1185">Reference proteome</keyword>
<comment type="caution">
    <text evidence="2">The sequence shown here is derived from an EMBL/GenBank/DDBJ whole genome shotgun (WGS) entry which is preliminary data.</text>
</comment>
<feature type="region of interest" description="Disordered" evidence="1">
    <location>
        <begin position="108"/>
        <end position="153"/>
    </location>
</feature>